<dbReference type="SUPFAM" id="SSF52540">
    <property type="entry name" value="P-loop containing nucleoside triphosphate hydrolases"/>
    <property type="match status" value="1"/>
</dbReference>
<dbReference type="GO" id="GO:0004386">
    <property type="term" value="F:helicase activity"/>
    <property type="evidence" value="ECO:0007669"/>
    <property type="project" value="UniProtKB-KW"/>
</dbReference>
<dbReference type="Pfam" id="PF13307">
    <property type="entry name" value="Helicase_C_2"/>
    <property type="match status" value="1"/>
</dbReference>
<feature type="domain" description="ATP-dependent helicase C-terminal" evidence="2">
    <location>
        <begin position="331"/>
        <end position="465"/>
    </location>
</feature>
<dbReference type="Proteomes" id="UP001228376">
    <property type="component" value="Unassembled WGS sequence"/>
</dbReference>
<keyword evidence="3" id="KW-0547">Nucleotide-binding</keyword>
<organism evidence="3 4">
    <name type="scientific">Tigheibacillus jepli</name>
    <dbReference type="NCBI Taxonomy" id="3035914"/>
    <lineage>
        <taxon>Bacteria</taxon>
        <taxon>Bacillati</taxon>
        <taxon>Bacillota</taxon>
        <taxon>Bacilli</taxon>
        <taxon>Bacillales</taxon>
        <taxon>Bacillaceae</taxon>
        <taxon>Tigheibacillus</taxon>
    </lineage>
</organism>
<dbReference type="RefSeq" id="WP_320384574.1">
    <property type="nucleotide sequence ID" value="NZ_JAROCA020000001.1"/>
</dbReference>
<evidence type="ECO:0000259" key="2">
    <source>
        <dbReference type="SMART" id="SM00491"/>
    </source>
</evidence>
<keyword evidence="4" id="KW-1185">Reference proteome</keyword>
<name>A0ABU5CH94_9BACI</name>
<dbReference type="Gene3D" id="3.40.50.300">
    <property type="entry name" value="P-loop containing nucleotide triphosphate hydrolases"/>
    <property type="match status" value="2"/>
</dbReference>
<comment type="similarity">
    <text evidence="1">Belongs to the helicase family. DinG subfamily.</text>
</comment>
<protein>
    <submittedName>
        <fullName evidence="3">Helicase C-terminal domain-containing protein</fullName>
    </submittedName>
</protein>
<dbReference type="EMBL" id="JAROCA020000001">
    <property type="protein sequence ID" value="MDY0405722.1"/>
    <property type="molecule type" value="Genomic_DNA"/>
</dbReference>
<dbReference type="SMART" id="SM00491">
    <property type="entry name" value="HELICc2"/>
    <property type="match status" value="1"/>
</dbReference>
<evidence type="ECO:0000313" key="4">
    <source>
        <dbReference type="Proteomes" id="UP001228376"/>
    </source>
</evidence>
<dbReference type="InterPro" id="IPR006555">
    <property type="entry name" value="ATP-dep_Helicase_C"/>
</dbReference>
<evidence type="ECO:0000256" key="1">
    <source>
        <dbReference type="ARBA" id="ARBA00038058"/>
    </source>
</evidence>
<reference evidence="3 4" key="1">
    <citation type="submission" date="2023-10" db="EMBL/GenBank/DDBJ databases">
        <title>179-bfca-hs.</title>
        <authorList>
            <person name="Miliotis G."/>
            <person name="Sengupta P."/>
            <person name="Hameed A."/>
            <person name="Chuvochina M."/>
            <person name="Mcdonagh F."/>
            <person name="Simpson A.C."/>
            <person name="Singh N.K."/>
            <person name="Rekha P.D."/>
            <person name="Raman K."/>
            <person name="Hugenholtz P."/>
            <person name="Venkateswaran K."/>
        </authorList>
    </citation>
    <scope>NUCLEOTIDE SEQUENCE [LARGE SCALE GENOMIC DNA]</scope>
    <source>
        <strain evidence="3 4">179-BFC-A-HS</strain>
    </source>
</reference>
<keyword evidence="3" id="KW-0378">Hydrolase</keyword>
<comment type="caution">
    <text evidence="3">The sequence shown here is derived from an EMBL/GenBank/DDBJ whole genome shotgun (WGS) entry which is preliminary data.</text>
</comment>
<dbReference type="PANTHER" id="PTHR11472:SF34">
    <property type="entry name" value="REGULATOR OF TELOMERE ELONGATION HELICASE 1"/>
    <property type="match status" value="1"/>
</dbReference>
<dbReference type="InterPro" id="IPR027417">
    <property type="entry name" value="P-loop_NTPase"/>
</dbReference>
<sequence length="497" mass="57543">MQADIIITNHALLCTDMFHQYQYLPSYDKVIIDEAHHFEETASKRYGLKLDYVHMLYALNQIGSSTSDSWLGQVLYDYAEMTDTALLQRWDDHFEKAKHEIDDLFRLLFQYVLEKNKYDQSLSDIGRIQYRLQAADETETKWKRIKEMVNRLSTLLHELCNDLVSLQQIDLDGQTETQLQNHKSILESFYDNLQELFLKTDDTSVVKWVEIEAKGAKNAVYMYSEPIDMSQLLSKEFFEVKHSVILTSATLTMNNSFSFMKKRLGIPENRLESKMIPSPFSYKDQVQLLIPNDFPDIRYGNQDAFIEASTEAILSLAEITSGRMLVLFTSYDMLKKAYYLLRDAIVDQAYMLIAQGITSGSRSRLKKNFQSFDKAILLGTSSFWEGVDIPGEDLSCLVIVRLPFEAPGHPLFEAKSEKLKQEGKNAFFDLSLPNAVIRFKQGFGRLIRTQHDRGIVFVCDARIMKSRYGTFFTKSIPEVSTYYDTTTKVLEKARQWF</sequence>
<gene>
    <name evidence="3" type="ORF">P5G51_010250</name>
</gene>
<keyword evidence="3" id="KW-0067">ATP-binding</keyword>
<evidence type="ECO:0000313" key="3">
    <source>
        <dbReference type="EMBL" id="MDY0405722.1"/>
    </source>
</evidence>
<dbReference type="PANTHER" id="PTHR11472">
    <property type="entry name" value="DNA REPAIR DEAD HELICASE RAD3/XP-D SUBFAMILY MEMBER"/>
    <property type="match status" value="1"/>
</dbReference>
<keyword evidence="3" id="KW-0347">Helicase</keyword>
<proteinExistence type="inferred from homology"/>
<dbReference type="InterPro" id="IPR045028">
    <property type="entry name" value="DinG/Rad3-like"/>
</dbReference>
<accession>A0ABU5CH94</accession>